<feature type="compositionally biased region" description="Pro residues" evidence="1">
    <location>
        <begin position="59"/>
        <end position="71"/>
    </location>
</feature>
<feature type="region of interest" description="Disordered" evidence="1">
    <location>
        <begin position="17"/>
        <end position="71"/>
    </location>
</feature>
<reference evidence="2" key="2">
    <citation type="submission" date="2023-06" db="EMBL/GenBank/DDBJ databases">
        <authorList>
            <person name="Swenson N.G."/>
            <person name="Wegrzyn J.L."/>
            <person name="Mcevoy S.L."/>
        </authorList>
    </citation>
    <scope>NUCLEOTIDE SEQUENCE</scope>
    <source>
        <strain evidence="2">NS2018</strain>
        <tissue evidence="2">Leaf</tissue>
    </source>
</reference>
<dbReference type="Proteomes" id="UP001168877">
    <property type="component" value="Unassembled WGS sequence"/>
</dbReference>
<gene>
    <name evidence="2" type="ORF">LWI29_029813</name>
</gene>
<proteinExistence type="predicted"/>
<protein>
    <submittedName>
        <fullName evidence="2">Uncharacterized protein</fullName>
    </submittedName>
</protein>
<reference evidence="2" key="1">
    <citation type="journal article" date="2022" name="Plant J.">
        <title>Strategies of tolerance reflected in two North American maple genomes.</title>
        <authorList>
            <person name="McEvoy S.L."/>
            <person name="Sezen U.U."/>
            <person name="Trouern-Trend A."/>
            <person name="McMahon S.M."/>
            <person name="Schaberg P.G."/>
            <person name="Yang J."/>
            <person name="Wegrzyn J.L."/>
            <person name="Swenson N.G."/>
        </authorList>
    </citation>
    <scope>NUCLEOTIDE SEQUENCE</scope>
    <source>
        <strain evidence="2">NS2018</strain>
    </source>
</reference>
<accession>A0AA39RJ82</accession>
<evidence type="ECO:0000313" key="3">
    <source>
        <dbReference type="Proteomes" id="UP001168877"/>
    </source>
</evidence>
<evidence type="ECO:0000313" key="2">
    <source>
        <dbReference type="EMBL" id="KAK0574833.1"/>
    </source>
</evidence>
<dbReference type="AlphaFoldDB" id="A0AA39RJ82"/>
<name>A0AA39RJ82_ACESA</name>
<comment type="caution">
    <text evidence="2">The sequence shown here is derived from an EMBL/GenBank/DDBJ whole genome shotgun (WGS) entry which is preliminary data.</text>
</comment>
<dbReference type="EMBL" id="JAUESC010000387">
    <property type="protein sequence ID" value="KAK0574833.1"/>
    <property type="molecule type" value="Genomic_DNA"/>
</dbReference>
<evidence type="ECO:0000256" key="1">
    <source>
        <dbReference type="SAM" id="MobiDB-lite"/>
    </source>
</evidence>
<organism evidence="2 3">
    <name type="scientific">Acer saccharum</name>
    <name type="common">Sugar maple</name>
    <dbReference type="NCBI Taxonomy" id="4024"/>
    <lineage>
        <taxon>Eukaryota</taxon>
        <taxon>Viridiplantae</taxon>
        <taxon>Streptophyta</taxon>
        <taxon>Embryophyta</taxon>
        <taxon>Tracheophyta</taxon>
        <taxon>Spermatophyta</taxon>
        <taxon>Magnoliopsida</taxon>
        <taxon>eudicotyledons</taxon>
        <taxon>Gunneridae</taxon>
        <taxon>Pentapetalae</taxon>
        <taxon>rosids</taxon>
        <taxon>malvids</taxon>
        <taxon>Sapindales</taxon>
        <taxon>Sapindaceae</taxon>
        <taxon>Hippocastanoideae</taxon>
        <taxon>Acereae</taxon>
        <taxon>Acer</taxon>
    </lineage>
</organism>
<sequence>MDHIGLGGDHHAAALAPVTTADRIRDNRRNRRNNQHTRVAATDNNPYVFQPPRVQRPYHQPPQAPPPRGDD</sequence>
<keyword evidence="3" id="KW-1185">Reference proteome</keyword>